<dbReference type="AlphaFoldDB" id="A0A830HZA7"/>
<dbReference type="PANTHER" id="PTHR12507">
    <property type="entry name" value="REDUCED GROWTH PHENOTYPE 1 RGP1, YEAST -RELATED"/>
    <property type="match status" value="1"/>
</dbReference>
<feature type="compositionally biased region" description="Low complexity" evidence="1">
    <location>
        <begin position="58"/>
        <end position="78"/>
    </location>
</feature>
<accession>A0A830HZA7</accession>
<dbReference type="InterPro" id="IPR014848">
    <property type="entry name" value="Rgp1"/>
</dbReference>
<evidence type="ECO:0000256" key="1">
    <source>
        <dbReference type="SAM" id="MobiDB-lite"/>
    </source>
</evidence>
<name>A0A830HZA7_9CHLO</name>
<feature type="compositionally biased region" description="Low complexity" evidence="1">
    <location>
        <begin position="276"/>
        <end position="285"/>
    </location>
</feature>
<dbReference type="OrthoDB" id="509953at2759"/>
<proteinExistence type="predicted"/>
<evidence type="ECO:0000313" key="3">
    <source>
        <dbReference type="Proteomes" id="UP000660262"/>
    </source>
</evidence>
<sequence>MSSAAFDPPGLVLAGRVVSSPPLRLPASAVCAEINVAYHADALGVENGEHALIPNSHPPFTTTTAASPTTTSSTPPKDSSSEDFEQQQKPRILLVELTARLVGTAVTNLHHRQHTTTPLARCDDAVIVSSAAPTPPGSAVTVPASRTAFAPTHLSYQQQRRYLVSAAIPAGVPPSFRGTYAKFAYAIEATAVYVLDGTTERKSVDLVVPVRVSAEAPDVQGLPSASDIVVTPTLWEPSTSVIAEQHGTRALVEQMEERALQATREAAKALQRQREQQQQQQQQQQSSPSEDEDENNPLPPILPPRTYSVRVGDHPLLRVSLARPGGCTSSPLNATKQRSIVTERVARQARVPDCQVVAPGETLAVLLDLARQGHDMSTSALRCLQVDASLETEETTTTKTTQPIRRVWDEWSEVTVDAQSSHIMLSIPSDATPSFSVPGGVTYHWLIRFAFRAQPWNNRAGAIESVHWELPIVLAV</sequence>
<dbReference type="Proteomes" id="UP000660262">
    <property type="component" value="Unassembled WGS sequence"/>
</dbReference>
<reference evidence="2" key="1">
    <citation type="submission" date="2020-10" db="EMBL/GenBank/DDBJ databases">
        <title>Unveiling of a novel bifunctional photoreceptor, Dualchrome1, isolated from a cosmopolitan green alga.</title>
        <authorList>
            <person name="Suzuki S."/>
            <person name="Kawachi M."/>
        </authorList>
    </citation>
    <scope>NUCLEOTIDE SEQUENCE</scope>
    <source>
        <strain evidence="2">NIES 2893</strain>
    </source>
</reference>
<dbReference type="EMBL" id="BNJQ01000041">
    <property type="protein sequence ID" value="GHP12348.1"/>
    <property type="molecule type" value="Genomic_DNA"/>
</dbReference>
<protein>
    <submittedName>
        <fullName evidence="2">Uncharacterized protein</fullName>
    </submittedName>
</protein>
<feature type="region of interest" description="Disordered" evidence="1">
    <location>
        <begin position="50"/>
        <end position="87"/>
    </location>
</feature>
<gene>
    <name evidence="2" type="ORF">PPROV_001107600</name>
</gene>
<feature type="region of interest" description="Disordered" evidence="1">
    <location>
        <begin position="262"/>
        <end position="308"/>
    </location>
</feature>
<keyword evidence="3" id="KW-1185">Reference proteome</keyword>
<organism evidence="2 3">
    <name type="scientific">Pycnococcus provasolii</name>
    <dbReference type="NCBI Taxonomy" id="41880"/>
    <lineage>
        <taxon>Eukaryota</taxon>
        <taxon>Viridiplantae</taxon>
        <taxon>Chlorophyta</taxon>
        <taxon>Pseudoscourfieldiophyceae</taxon>
        <taxon>Pseudoscourfieldiales</taxon>
        <taxon>Pycnococcaceae</taxon>
        <taxon>Pycnococcus</taxon>
    </lineage>
</organism>
<evidence type="ECO:0000313" key="2">
    <source>
        <dbReference type="EMBL" id="GHP12348.1"/>
    </source>
</evidence>
<comment type="caution">
    <text evidence="2">The sequence shown here is derived from an EMBL/GenBank/DDBJ whole genome shotgun (WGS) entry which is preliminary data.</text>
</comment>